<dbReference type="RefSeq" id="WP_354015434.1">
    <property type="nucleotide sequence ID" value="NZ_JBEPMU010000006.1"/>
</dbReference>
<gene>
    <name evidence="1" type="ORF">ABIC75_003798</name>
</gene>
<comment type="caution">
    <text evidence="1">The sequence shown here is derived from an EMBL/GenBank/DDBJ whole genome shotgun (WGS) entry which is preliminary data.</text>
</comment>
<evidence type="ECO:0000313" key="1">
    <source>
        <dbReference type="EMBL" id="MET3654060.1"/>
    </source>
</evidence>
<organism evidence="1 2">
    <name type="scientific">Dyella japonica</name>
    <dbReference type="NCBI Taxonomy" id="231455"/>
    <lineage>
        <taxon>Bacteria</taxon>
        <taxon>Pseudomonadati</taxon>
        <taxon>Pseudomonadota</taxon>
        <taxon>Gammaproteobacteria</taxon>
        <taxon>Lysobacterales</taxon>
        <taxon>Rhodanobacteraceae</taxon>
        <taxon>Dyella</taxon>
    </lineage>
</organism>
<evidence type="ECO:0000313" key="2">
    <source>
        <dbReference type="Proteomes" id="UP001549184"/>
    </source>
</evidence>
<accession>A0ABV2JYZ1</accession>
<dbReference type="Proteomes" id="UP001549184">
    <property type="component" value="Unassembled WGS sequence"/>
</dbReference>
<sequence length="170" mass="18983">MKHELLTGFQKLLTLGLERQPAAEVIPGTVATWFETLTHGRKFDRERDAWRFRAAFIALAGRQRTWPVPRDLIEALPPARAPEAIDVSRRLTSAESERIAKGELAKIGKLFHVDFTPKTNKRPGEVKTDDFPRCCENGTREHPVCDACKAEMAELHGHLVHPSGPEGNAA</sequence>
<reference evidence="1 2" key="1">
    <citation type="submission" date="2024-06" db="EMBL/GenBank/DDBJ databases">
        <title>Sorghum-associated microbial communities from plants grown in Nebraska, USA.</title>
        <authorList>
            <person name="Schachtman D."/>
        </authorList>
    </citation>
    <scope>NUCLEOTIDE SEQUENCE [LARGE SCALE GENOMIC DNA]</scope>
    <source>
        <strain evidence="1 2">1073</strain>
    </source>
</reference>
<evidence type="ECO:0008006" key="3">
    <source>
        <dbReference type="Google" id="ProtNLM"/>
    </source>
</evidence>
<dbReference type="EMBL" id="JBEPMU010000006">
    <property type="protein sequence ID" value="MET3654060.1"/>
    <property type="molecule type" value="Genomic_DNA"/>
</dbReference>
<proteinExistence type="predicted"/>
<keyword evidence="2" id="KW-1185">Reference proteome</keyword>
<name>A0ABV2JYZ1_9GAMM</name>
<protein>
    <recommendedName>
        <fullName evidence="3">C2H2-type domain-containing protein</fullName>
    </recommendedName>
</protein>